<comment type="caution">
    <text evidence="2">The sequence shown here is derived from an EMBL/GenBank/DDBJ whole genome shotgun (WGS) entry which is preliminary data.</text>
</comment>
<feature type="compositionally biased region" description="Basic and acidic residues" evidence="1">
    <location>
        <begin position="95"/>
        <end position="121"/>
    </location>
</feature>
<name>A0ABQ7VZE5_SOLTU</name>
<accession>A0ABQ7VZE5</accession>
<evidence type="ECO:0000313" key="3">
    <source>
        <dbReference type="Proteomes" id="UP000826656"/>
    </source>
</evidence>
<sequence>MSLLENLRFNGSASQFLTDPLRSALNSNFARDERNGDVRILLVRCCRCCWCAVVSPVARRSRLSLEGEREKRAFVDWRDEREAAICLAILAKEKRREGARREEMRRGKRKEEGDGRSERESSPAMVELLPVLTDGGGSGAARERRKE</sequence>
<dbReference type="Proteomes" id="UP000826656">
    <property type="component" value="Unassembled WGS sequence"/>
</dbReference>
<evidence type="ECO:0000313" key="2">
    <source>
        <dbReference type="EMBL" id="KAH0773877.1"/>
    </source>
</evidence>
<protein>
    <submittedName>
        <fullName evidence="2">Uncharacterized protein</fullName>
    </submittedName>
</protein>
<feature type="region of interest" description="Disordered" evidence="1">
    <location>
        <begin position="95"/>
        <end position="147"/>
    </location>
</feature>
<evidence type="ECO:0000256" key="1">
    <source>
        <dbReference type="SAM" id="MobiDB-lite"/>
    </source>
</evidence>
<keyword evidence="3" id="KW-1185">Reference proteome</keyword>
<dbReference type="EMBL" id="JAIVGD010000005">
    <property type="protein sequence ID" value="KAH0773877.1"/>
    <property type="molecule type" value="Genomic_DNA"/>
</dbReference>
<organism evidence="2 3">
    <name type="scientific">Solanum tuberosum</name>
    <name type="common">Potato</name>
    <dbReference type="NCBI Taxonomy" id="4113"/>
    <lineage>
        <taxon>Eukaryota</taxon>
        <taxon>Viridiplantae</taxon>
        <taxon>Streptophyta</taxon>
        <taxon>Embryophyta</taxon>
        <taxon>Tracheophyta</taxon>
        <taxon>Spermatophyta</taxon>
        <taxon>Magnoliopsida</taxon>
        <taxon>eudicotyledons</taxon>
        <taxon>Gunneridae</taxon>
        <taxon>Pentapetalae</taxon>
        <taxon>asterids</taxon>
        <taxon>lamiids</taxon>
        <taxon>Solanales</taxon>
        <taxon>Solanaceae</taxon>
        <taxon>Solanoideae</taxon>
        <taxon>Solaneae</taxon>
        <taxon>Solanum</taxon>
    </lineage>
</organism>
<gene>
    <name evidence="2" type="ORF">KY290_011014</name>
</gene>
<reference evidence="2 3" key="1">
    <citation type="journal article" date="2021" name="bioRxiv">
        <title>Chromosome-scale and haplotype-resolved genome assembly of a tetraploid potato cultivar.</title>
        <authorList>
            <person name="Sun H."/>
            <person name="Jiao W.-B."/>
            <person name="Krause K."/>
            <person name="Campoy J.A."/>
            <person name="Goel M."/>
            <person name="Folz-Donahue K."/>
            <person name="Kukat C."/>
            <person name="Huettel B."/>
            <person name="Schneeberger K."/>
        </authorList>
    </citation>
    <scope>NUCLEOTIDE SEQUENCE [LARGE SCALE GENOMIC DNA]</scope>
    <source>
        <strain evidence="2">SolTubOtavaFocal</strain>
        <tissue evidence="2">Leaves</tissue>
    </source>
</reference>
<proteinExistence type="predicted"/>